<evidence type="ECO:0008006" key="3">
    <source>
        <dbReference type="Google" id="ProtNLM"/>
    </source>
</evidence>
<proteinExistence type="predicted"/>
<evidence type="ECO:0000313" key="2">
    <source>
        <dbReference type="Proteomes" id="UP001208570"/>
    </source>
</evidence>
<protein>
    <recommendedName>
        <fullName evidence="3">Endonuclease/exonuclease/phosphatase domain-containing protein</fullName>
    </recommendedName>
</protein>
<dbReference type="GO" id="GO:0007508">
    <property type="term" value="P:larval heart development"/>
    <property type="evidence" value="ECO:0007669"/>
    <property type="project" value="TreeGrafter"/>
</dbReference>
<dbReference type="GO" id="GO:0031012">
    <property type="term" value="C:extracellular matrix"/>
    <property type="evidence" value="ECO:0007669"/>
    <property type="project" value="TreeGrafter"/>
</dbReference>
<reference evidence="1" key="1">
    <citation type="journal article" date="2023" name="Mol. Biol. Evol.">
        <title>Third-Generation Sequencing Reveals the Adaptive Role of the Epigenome in Three Deep-Sea Polychaetes.</title>
        <authorList>
            <person name="Perez M."/>
            <person name="Aroh O."/>
            <person name="Sun Y."/>
            <person name="Lan Y."/>
            <person name="Juniper S.K."/>
            <person name="Young C.R."/>
            <person name="Angers B."/>
            <person name="Qian P.Y."/>
        </authorList>
    </citation>
    <scope>NUCLEOTIDE SEQUENCE</scope>
    <source>
        <strain evidence="1">P08H-3</strain>
    </source>
</reference>
<dbReference type="GO" id="GO:0061343">
    <property type="term" value="P:cell adhesion involved in heart morphogenesis"/>
    <property type="evidence" value="ECO:0007669"/>
    <property type="project" value="TreeGrafter"/>
</dbReference>
<accession>A0AAD9MYK7</accession>
<dbReference type="PANTHER" id="PTHR33395">
    <property type="entry name" value="TRANSCRIPTASE, PUTATIVE-RELATED-RELATED"/>
    <property type="match status" value="1"/>
</dbReference>
<dbReference type="PANTHER" id="PTHR33395:SF22">
    <property type="entry name" value="REVERSE TRANSCRIPTASE DOMAIN-CONTAINING PROTEIN"/>
    <property type="match status" value="1"/>
</dbReference>
<organism evidence="1 2">
    <name type="scientific">Paralvinella palmiformis</name>
    <dbReference type="NCBI Taxonomy" id="53620"/>
    <lineage>
        <taxon>Eukaryota</taxon>
        <taxon>Metazoa</taxon>
        <taxon>Spiralia</taxon>
        <taxon>Lophotrochozoa</taxon>
        <taxon>Annelida</taxon>
        <taxon>Polychaeta</taxon>
        <taxon>Sedentaria</taxon>
        <taxon>Canalipalpata</taxon>
        <taxon>Terebellida</taxon>
        <taxon>Terebelliformia</taxon>
        <taxon>Alvinellidae</taxon>
        <taxon>Paralvinella</taxon>
    </lineage>
</organism>
<name>A0AAD9MYK7_9ANNE</name>
<comment type="caution">
    <text evidence="1">The sequence shown here is derived from an EMBL/GenBank/DDBJ whole genome shotgun (WGS) entry which is preliminary data.</text>
</comment>
<evidence type="ECO:0000313" key="1">
    <source>
        <dbReference type="EMBL" id="KAK2150592.1"/>
    </source>
</evidence>
<gene>
    <name evidence="1" type="ORF">LSH36_399g04006</name>
</gene>
<dbReference type="Proteomes" id="UP001208570">
    <property type="component" value="Unassembled WGS sequence"/>
</dbReference>
<dbReference type="EMBL" id="JAODUP010000399">
    <property type="protein sequence ID" value="KAK2150592.1"/>
    <property type="molecule type" value="Genomic_DNA"/>
</dbReference>
<dbReference type="AlphaFoldDB" id="A0AAD9MYK7"/>
<sequence length="165" mass="19496">MEGYQVYTNIKGKEHRGMTQNDSGYSHIFIGEDFDYPEMDWTTWATSKQVDHHSRTFLDICRDVYLFQQVSEPTPVRHGQKENLLNFILTSDNQMVQGIEHLPGLGISDHLCLLMGIHVYTQTEMDKKPRLRYHKGRYKEMTIHLAAQNWEELDRMNVEESWSFL</sequence>
<keyword evidence="2" id="KW-1185">Reference proteome</keyword>